<gene>
    <name evidence="3" type="ORF">PQO05_00120</name>
</gene>
<feature type="domain" description="DUF2326" evidence="2">
    <location>
        <begin position="431"/>
        <end position="572"/>
    </location>
</feature>
<dbReference type="RefSeq" id="WP_273630595.1">
    <property type="nucleotide sequence ID" value="NZ_CP117167.1"/>
</dbReference>
<reference evidence="3 4" key="1">
    <citation type="submission" date="2023-02" db="EMBL/GenBank/DDBJ databases">
        <title>Genome sequence of Mucilaginibacter jinjuensis strain KACC 16571.</title>
        <authorList>
            <person name="Kim S."/>
            <person name="Heo J."/>
            <person name="Kwon S.-W."/>
        </authorList>
    </citation>
    <scope>NUCLEOTIDE SEQUENCE [LARGE SCALE GENOMIC DNA]</scope>
    <source>
        <strain evidence="3 4">KACC 16571</strain>
    </source>
</reference>
<evidence type="ECO:0000313" key="4">
    <source>
        <dbReference type="Proteomes" id="UP001216139"/>
    </source>
</evidence>
<evidence type="ECO:0000256" key="1">
    <source>
        <dbReference type="SAM" id="Coils"/>
    </source>
</evidence>
<dbReference type="EMBL" id="CP117167">
    <property type="protein sequence ID" value="WCT12337.1"/>
    <property type="molecule type" value="Genomic_DNA"/>
</dbReference>
<evidence type="ECO:0000259" key="2">
    <source>
        <dbReference type="Pfam" id="PF10088"/>
    </source>
</evidence>
<evidence type="ECO:0000313" key="3">
    <source>
        <dbReference type="EMBL" id="WCT12337.1"/>
    </source>
</evidence>
<keyword evidence="1" id="KW-0175">Coiled coil</keyword>
<proteinExistence type="predicted"/>
<dbReference type="InterPro" id="IPR018760">
    <property type="entry name" value="DUF2326"/>
</dbReference>
<sequence>MRLIKLKANNSGFKEIIFNPKGISLIVGKRHNHDYTQNRKITYNSVGKSLTIALIHFCLGSQKNPEFESKLKEWEFSLEFNIDGDNFIVSRKCNNQNIVFLNEKEYSLDDYKTFLLTKLFTLPNDHKFLSFRSLISRFIRPQKSSYTTYYDFIKDEQDFNELINNSLLLGLNTEIILKKYQLKDEYDGVEKMRKAIEDDPIMQSFFDSEDDSFEIDIVDLKQKIRKLEKSLAEFRVAEDYYQVVKEADEIKVQLRTYENRAANLKTAISNINGSLDITPDIPKKKVLELYREAEVNLPDFILRRLEEVESFNKKILDNRTVRLLKEKSNFEQKLTEVEGIIKVLGRQKDQKLEYLNTRGALDEFTKLNEQVNAFKIRLDNIEKYKKLKQEYKNKTEEIKQGFSEQNILTSNYIANNTALIEKNIILFKGFAEEFYENKRAGIEIKNNEGINKTRFDIKAKIDDDKGDGVNDVKIFCFDWTILKAQHNHKIKFIFHDSRLLSEIDSRQVATLFRVAHQNSNDSNFQYIVSANENTLDALKLELGEEDYNLIIEENIVLELTDESNESKLLGMQMDLDYDKE</sequence>
<name>A0ABY7TAT9_9SPHI</name>
<protein>
    <submittedName>
        <fullName evidence="3">DUF2326 domain-containing protein</fullName>
    </submittedName>
</protein>
<dbReference type="Pfam" id="PF10088">
    <property type="entry name" value="DUF2326"/>
    <property type="match status" value="1"/>
</dbReference>
<accession>A0ABY7TAT9</accession>
<keyword evidence="4" id="KW-1185">Reference proteome</keyword>
<organism evidence="3 4">
    <name type="scientific">Mucilaginibacter jinjuensis</name>
    <dbReference type="NCBI Taxonomy" id="1176721"/>
    <lineage>
        <taxon>Bacteria</taxon>
        <taxon>Pseudomonadati</taxon>
        <taxon>Bacteroidota</taxon>
        <taxon>Sphingobacteriia</taxon>
        <taxon>Sphingobacteriales</taxon>
        <taxon>Sphingobacteriaceae</taxon>
        <taxon>Mucilaginibacter</taxon>
    </lineage>
</organism>
<dbReference type="Proteomes" id="UP001216139">
    <property type="component" value="Chromosome"/>
</dbReference>
<feature type="coiled-coil region" evidence="1">
    <location>
        <begin position="217"/>
        <end position="267"/>
    </location>
</feature>